<comment type="caution">
    <text evidence="5">The sequence shown here is derived from an EMBL/GenBank/DDBJ whole genome shotgun (WGS) entry which is preliminary data.</text>
</comment>
<dbReference type="InterPro" id="IPR011650">
    <property type="entry name" value="Peptidase_M20_dimer"/>
</dbReference>
<evidence type="ECO:0000256" key="2">
    <source>
        <dbReference type="ARBA" id="ARBA00022801"/>
    </source>
</evidence>
<dbReference type="NCBIfam" id="NF006771">
    <property type="entry name" value="PRK09290.1-5"/>
    <property type="match status" value="1"/>
</dbReference>
<dbReference type="EMBL" id="AQQW01000011">
    <property type="protein sequence ID" value="ETW11577.1"/>
    <property type="molecule type" value="Genomic_DNA"/>
</dbReference>
<feature type="binding site" evidence="3">
    <location>
        <position position="385"/>
    </location>
    <ligand>
        <name>Zn(2+)</name>
        <dbReference type="ChEBI" id="CHEBI:29105"/>
        <label>2</label>
    </ligand>
</feature>
<comment type="similarity">
    <text evidence="1">Belongs to the peptidase M20 family.</text>
</comment>
<keyword evidence="3" id="KW-0479">Metal-binding</keyword>
<dbReference type="Gene3D" id="3.40.630.10">
    <property type="entry name" value="Zn peptidases"/>
    <property type="match status" value="1"/>
</dbReference>
<reference evidence="5 6" key="1">
    <citation type="journal article" date="2014" name="Antonie Van Leeuwenhoek">
        <title>Roseivivax atlanticus sp. nov., isolated from surface seawater of the Atlantic Ocean.</title>
        <authorList>
            <person name="Li G."/>
            <person name="Lai Q."/>
            <person name="Liu X."/>
            <person name="Sun F."/>
            <person name="Shao Z."/>
        </authorList>
    </citation>
    <scope>NUCLEOTIDE SEQUENCE [LARGE SCALE GENOMIC DNA]</scope>
    <source>
        <strain evidence="5 6">22II-s10s</strain>
    </source>
</reference>
<dbReference type="Pfam" id="PF07687">
    <property type="entry name" value="M20_dimer"/>
    <property type="match status" value="1"/>
</dbReference>
<dbReference type="STRING" id="1379903.ATO8_16720"/>
<name>W4HFN8_9RHOB</name>
<evidence type="ECO:0000256" key="3">
    <source>
        <dbReference type="PIRSR" id="PIRSR001235-1"/>
    </source>
</evidence>
<dbReference type="RefSeq" id="WP_043846145.1">
    <property type="nucleotide sequence ID" value="NZ_AQQW01000011.1"/>
</dbReference>
<feature type="domain" description="Peptidase M20 dimerisation" evidence="4">
    <location>
        <begin position="217"/>
        <end position="313"/>
    </location>
</feature>
<dbReference type="CDD" id="cd03884">
    <property type="entry name" value="M20_bAS"/>
    <property type="match status" value="1"/>
</dbReference>
<comment type="cofactor">
    <cofactor evidence="3">
        <name>Zn(2+)</name>
        <dbReference type="ChEBI" id="CHEBI:29105"/>
    </cofactor>
    <text evidence="3">Binds 2 Zn(2+) ions per subunit.</text>
</comment>
<dbReference type="PATRIC" id="fig|1317118.6.peg.3442"/>
<feature type="binding site" evidence="3">
    <location>
        <position position="94"/>
    </location>
    <ligand>
        <name>Zn(2+)</name>
        <dbReference type="ChEBI" id="CHEBI:29105"/>
        <label>2</label>
    </ligand>
</feature>
<feature type="binding site" evidence="3">
    <location>
        <position position="129"/>
    </location>
    <ligand>
        <name>Zn(2+)</name>
        <dbReference type="ChEBI" id="CHEBI:29105"/>
        <label>2</label>
    </ligand>
</feature>
<organism evidence="5 6">
    <name type="scientific">Roseivivax marinus</name>
    <dbReference type="NCBI Taxonomy" id="1379903"/>
    <lineage>
        <taxon>Bacteria</taxon>
        <taxon>Pseudomonadati</taxon>
        <taxon>Pseudomonadota</taxon>
        <taxon>Alphaproteobacteria</taxon>
        <taxon>Rhodobacterales</taxon>
        <taxon>Roseobacteraceae</taxon>
        <taxon>Roseivivax</taxon>
    </lineage>
</organism>
<dbReference type="SUPFAM" id="SSF55031">
    <property type="entry name" value="Bacterial exopeptidase dimerisation domain"/>
    <property type="match status" value="1"/>
</dbReference>
<dbReference type="PIRSF" id="PIRSF001235">
    <property type="entry name" value="Amidase_carbamoylase"/>
    <property type="match status" value="1"/>
</dbReference>
<dbReference type="GO" id="GO:0016813">
    <property type="term" value="F:hydrolase activity, acting on carbon-nitrogen (but not peptide) bonds, in linear amidines"/>
    <property type="evidence" value="ECO:0007669"/>
    <property type="project" value="InterPro"/>
</dbReference>
<evidence type="ECO:0000313" key="6">
    <source>
        <dbReference type="Proteomes" id="UP000019063"/>
    </source>
</evidence>
<evidence type="ECO:0000313" key="5">
    <source>
        <dbReference type="EMBL" id="ETW11577.1"/>
    </source>
</evidence>
<evidence type="ECO:0000256" key="1">
    <source>
        <dbReference type="ARBA" id="ARBA00006153"/>
    </source>
</evidence>
<feature type="binding site" evidence="3">
    <location>
        <position position="83"/>
    </location>
    <ligand>
        <name>Zn(2+)</name>
        <dbReference type="ChEBI" id="CHEBI:29105"/>
        <label>1</label>
    </ligand>
</feature>
<dbReference type="PANTHER" id="PTHR32494:SF5">
    <property type="entry name" value="ALLANTOATE AMIDOHYDROLASE"/>
    <property type="match status" value="1"/>
</dbReference>
<dbReference type="InterPro" id="IPR002933">
    <property type="entry name" value="Peptidase_M20"/>
</dbReference>
<keyword evidence="3" id="KW-0862">Zinc</keyword>
<dbReference type="InterPro" id="IPR036264">
    <property type="entry name" value="Bact_exopeptidase_dim_dom"/>
</dbReference>
<accession>W4HFN8</accession>
<dbReference type="PANTHER" id="PTHR32494">
    <property type="entry name" value="ALLANTOATE DEIMINASE-RELATED"/>
    <property type="match status" value="1"/>
</dbReference>
<gene>
    <name evidence="5" type="ORF">ATO8_16720</name>
</gene>
<dbReference type="AlphaFoldDB" id="W4HFN8"/>
<feature type="binding site" evidence="3">
    <location>
        <position position="94"/>
    </location>
    <ligand>
        <name>Zn(2+)</name>
        <dbReference type="ChEBI" id="CHEBI:29105"/>
        <label>1</label>
    </ligand>
</feature>
<keyword evidence="6" id="KW-1185">Reference proteome</keyword>
<protein>
    <submittedName>
        <fullName evidence="5">Allantoate amidohydrolase</fullName>
    </submittedName>
</protein>
<dbReference type="InterPro" id="IPR010158">
    <property type="entry name" value="Amidase_Cbmase"/>
</dbReference>
<feature type="binding site" evidence="3">
    <location>
        <position position="194"/>
    </location>
    <ligand>
        <name>Zn(2+)</name>
        <dbReference type="ChEBI" id="CHEBI:29105"/>
        <label>1</label>
    </ligand>
</feature>
<sequence>MADLNVNEARIRAMIEGLAQFTATPGAGTTRLTYSEEHRGARGFLLEQMEKAGLVTREDAVGNLFGRIEGQRPDLAPVLVGSHFDSVPNGGAFDGPAGVVAGIETAFAFQDLGLRPERPVEIIAMIEEEGSRFGGGLFGSRLLTGQVGQADLDTMADHDGVSVAQAMRAFGLDPEKAADVALAEGAVHAFLELHIEQGPVLEESADDVAFVTEIVSLTQIEVTLTGAAGHAGTTPMTGRKDALVAASGIIAGLPELVAGIDPSAVATVGRMSVAPGGANVIPNHVSFSVDIRAAKKEIVARIVTALKERLAALDAGGIGHSVAEAIFIPETPMSDAVFDAFAASADAAGIRWRRMPSGAGHDAMILSAITQTGLVFVPSRDGISHAPEEWTDYADLALGVEVIFRATRRIAGA</sequence>
<dbReference type="eggNOG" id="COG0624">
    <property type="taxonomic scope" value="Bacteria"/>
</dbReference>
<dbReference type="Gene3D" id="3.30.70.360">
    <property type="match status" value="1"/>
</dbReference>
<dbReference type="NCBIfam" id="TIGR01879">
    <property type="entry name" value="hydantase"/>
    <property type="match status" value="1"/>
</dbReference>
<dbReference type="Pfam" id="PF01546">
    <property type="entry name" value="Peptidase_M20"/>
    <property type="match status" value="1"/>
</dbReference>
<dbReference type="Proteomes" id="UP000019063">
    <property type="component" value="Unassembled WGS sequence"/>
</dbReference>
<dbReference type="GO" id="GO:0046872">
    <property type="term" value="F:metal ion binding"/>
    <property type="evidence" value="ECO:0007669"/>
    <property type="project" value="UniProtKB-KW"/>
</dbReference>
<proteinExistence type="inferred from homology"/>
<keyword evidence="2 5" id="KW-0378">Hydrolase</keyword>
<evidence type="ECO:0000259" key="4">
    <source>
        <dbReference type="Pfam" id="PF07687"/>
    </source>
</evidence>
<dbReference type="SUPFAM" id="SSF53187">
    <property type="entry name" value="Zn-dependent exopeptidases"/>
    <property type="match status" value="1"/>
</dbReference>